<comment type="subcellular location">
    <subcellularLocation>
        <location evidence="1">Cell membrane</location>
        <topology evidence="1">Multi-pass membrane protein</topology>
    </subcellularLocation>
</comment>
<evidence type="ECO:0000256" key="10">
    <source>
        <dbReference type="SAM" id="Phobius"/>
    </source>
</evidence>
<name>A0ABV4GVK7_9ACTN</name>
<evidence type="ECO:0000256" key="2">
    <source>
        <dbReference type="ARBA" id="ARBA00022448"/>
    </source>
</evidence>
<dbReference type="InterPro" id="IPR018422">
    <property type="entry name" value="Cation/H_exchanger_CPA1"/>
</dbReference>
<evidence type="ECO:0000313" key="12">
    <source>
        <dbReference type="EMBL" id="MEZ0163330.1"/>
    </source>
</evidence>
<keyword evidence="4 10" id="KW-0812">Transmembrane</keyword>
<sequence length="520" mass="53848">MDVVALLALLVLGIVVLTPLAGRLGVPQPVVLTVYGLVLALVPAVPAPRVPPEVILPIVLPPLLFATTQRGSLRELRRDAGAVLTLAVGLTALSVAVVAVVGHLLGLPWAVAVVLGAIVAPPDPVAATAVARKLRLPPRLVTVLEGEGQFNDATALTLYQVSLIAVTAGGIGIVEIGWRLALEVAGGVLIGLAGGFCARWALARVHDASVETTLTLALPFGVYLLSDGVEASGVLAVLAAGLFLRARGHRATTSSGWLLGRAVWRYVDFAVTGLLFGFLGLELTNALEETSRLSGAHSLGVAAAVVGSLVGLRFAVVHTASAVAGRRARRRGSATPAGWREATVASWAGMRGVVTVATALALPFTAQGGDFPYRAEVVLVALVVVIATLVLQGLTLAPLVRRLGVAEPGDAAADVRRLRRDATQAALRAVESAGEGVSARARETAVGRYRARLEHQSALVALHDEGKDDPGAVEQVGRLFVAAVDAERDTVLQARRSGRVSPATADEVLLDVEARAARFE</sequence>
<gene>
    <name evidence="12" type="ORF">AB2L27_00975</name>
</gene>
<evidence type="ECO:0000256" key="9">
    <source>
        <dbReference type="ARBA" id="ARBA00023201"/>
    </source>
</evidence>
<feature type="transmembrane region" description="Helical" evidence="10">
    <location>
        <begin position="222"/>
        <end position="243"/>
    </location>
</feature>
<accession>A0ABV4GVK7</accession>
<protein>
    <submittedName>
        <fullName evidence="12">Cation:proton antiporter</fullName>
    </submittedName>
</protein>
<evidence type="ECO:0000256" key="1">
    <source>
        <dbReference type="ARBA" id="ARBA00004651"/>
    </source>
</evidence>
<keyword evidence="7" id="KW-0406">Ion transport</keyword>
<evidence type="ECO:0000256" key="8">
    <source>
        <dbReference type="ARBA" id="ARBA00023136"/>
    </source>
</evidence>
<feature type="transmembrane region" description="Helical" evidence="10">
    <location>
        <begin position="180"/>
        <end position="202"/>
    </location>
</feature>
<reference evidence="12 13" key="1">
    <citation type="submission" date="2024-07" db="EMBL/GenBank/DDBJ databases">
        <authorList>
            <person name="Thanompreechachai J."/>
            <person name="Duangmal K."/>
        </authorList>
    </citation>
    <scope>NUCLEOTIDE SEQUENCE [LARGE SCALE GENOMIC DNA]</scope>
    <source>
        <strain evidence="12 13">LSe6-4</strain>
    </source>
</reference>
<keyword evidence="9" id="KW-0739">Sodium transport</keyword>
<evidence type="ECO:0000256" key="6">
    <source>
        <dbReference type="ARBA" id="ARBA00023053"/>
    </source>
</evidence>
<comment type="caution">
    <text evidence="12">The sequence shown here is derived from an EMBL/GenBank/DDBJ whole genome shotgun (WGS) entry which is preliminary data.</text>
</comment>
<dbReference type="RefSeq" id="WP_370439581.1">
    <property type="nucleotide sequence ID" value="NZ_JBGFTU010000001.1"/>
</dbReference>
<organism evidence="12 13">
    <name type="scientific">Kineococcus halophytocola</name>
    <dbReference type="NCBI Taxonomy" id="3234027"/>
    <lineage>
        <taxon>Bacteria</taxon>
        <taxon>Bacillati</taxon>
        <taxon>Actinomycetota</taxon>
        <taxon>Actinomycetes</taxon>
        <taxon>Kineosporiales</taxon>
        <taxon>Kineosporiaceae</taxon>
        <taxon>Kineococcus</taxon>
    </lineage>
</organism>
<keyword evidence="5 10" id="KW-1133">Transmembrane helix</keyword>
<feature type="transmembrane region" description="Helical" evidence="10">
    <location>
        <begin position="301"/>
        <end position="323"/>
    </location>
</feature>
<evidence type="ECO:0000313" key="13">
    <source>
        <dbReference type="Proteomes" id="UP001565927"/>
    </source>
</evidence>
<proteinExistence type="predicted"/>
<keyword evidence="3" id="KW-1003">Cell membrane</keyword>
<keyword evidence="2" id="KW-0813">Transport</keyword>
<dbReference type="InterPro" id="IPR006153">
    <property type="entry name" value="Cation/H_exchanger_TM"/>
</dbReference>
<dbReference type="PANTHER" id="PTHR10110">
    <property type="entry name" value="SODIUM/HYDROGEN EXCHANGER"/>
    <property type="match status" value="1"/>
</dbReference>
<evidence type="ECO:0000256" key="3">
    <source>
        <dbReference type="ARBA" id="ARBA00022475"/>
    </source>
</evidence>
<evidence type="ECO:0000256" key="4">
    <source>
        <dbReference type="ARBA" id="ARBA00022692"/>
    </source>
</evidence>
<feature type="transmembrane region" description="Helical" evidence="10">
    <location>
        <begin position="263"/>
        <end position="281"/>
    </location>
</feature>
<feature type="transmembrane region" description="Helical" evidence="10">
    <location>
        <begin position="377"/>
        <end position="400"/>
    </location>
</feature>
<evidence type="ECO:0000256" key="7">
    <source>
        <dbReference type="ARBA" id="ARBA00023065"/>
    </source>
</evidence>
<dbReference type="PANTHER" id="PTHR10110:SF86">
    <property type="entry name" value="SODIUM_HYDROGEN EXCHANGER 7"/>
    <property type="match status" value="1"/>
</dbReference>
<dbReference type="Pfam" id="PF00999">
    <property type="entry name" value="Na_H_Exchanger"/>
    <property type="match status" value="1"/>
</dbReference>
<keyword evidence="13" id="KW-1185">Reference proteome</keyword>
<keyword evidence="6" id="KW-0915">Sodium</keyword>
<keyword evidence="8 10" id="KW-0472">Membrane</keyword>
<evidence type="ECO:0000256" key="5">
    <source>
        <dbReference type="ARBA" id="ARBA00022989"/>
    </source>
</evidence>
<dbReference type="EMBL" id="JBGFTU010000001">
    <property type="protein sequence ID" value="MEZ0163330.1"/>
    <property type="molecule type" value="Genomic_DNA"/>
</dbReference>
<dbReference type="Gene3D" id="6.10.140.1330">
    <property type="match status" value="1"/>
</dbReference>
<feature type="transmembrane region" description="Helical" evidence="10">
    <location>
        <begin position="80"/>
        <end position="101"/>
    </location>
</feature>
<dbReference type="Proteomes" id="UP001565927">
    <property type="component" value="Unassembled WGS sequence"/>
</dbReference>
<evidence type="ECO:0000259" key="11">
    <source>
        <dbReference type="Pfam" id="PF00999"/>
    </source>
</evidence>
<feature type="domain" description="Cation/H+ exchanger transmembrane" evidence="11">
    <location>
        <begin position="15"/>
        <end position="401"/>
    </location>
</feature>